<dbReference type="STRING" id="51511.ENSCSAVP00000003955"/>
<protein>
    <recommendedName>
        <fullName evidence="1">SPIN-DOC-like zinc-finger domain-containing protein</fullName>
    </recommendedName>
</protein>
<dbReference type="AlphaFoldDB" id="H2YF57"/>
<dbReference type="SUPFAM" id="SSF53098">
    <property type="entry name" value="Ribonuclease H-like"/>
    <property type="match status" value="1"/>
</dbReference>
<dbReference type="Ensembl" id="ENSCSAVT00000004014.1">
    <property type="protein sequence ID" value="ENSCSAVP00000003955.1"/>
    <property type="gene ID" value="ENSCSAVG00000002349.1"/>
</dbReference>
<name>H2YF57_CIOSA</name>
<organism evidence="2 3">
    <name type="scientific">Ciona savignyi</name>
    <name type="common">Pacific transparent sea squirt</name>
    <dbReference type="NCBI Taxonomy" id="51511"/>
    <lineage>
        <taxon>Eukaryota</taxon>
        <taxon>Metazoa</taxon>
        <taxon>Chordata</taxon>
        <taxon>Tunicata</taxon>
        <taxon>Ascidiacea</taxon>
        <taxon>Phlebobranchia</taxon>
        <taxon>Cionidae</taxon>
        <taxon>Ciona</taxon>
    </lineage>
</organism>
<evidence type="ECO:0000259" key="1">
    <source>
        <dbReference type="Pfam" id="PF18658"/>
    </source>
</evidence>
<sequence>SKKRKVDYEGRKFNNEWCIKYFIVQHNKDVVCLICQSTIAVMKEYNIKRHYDTKHSASYDSIVGQSRVDKMQQMSCLEIFIENVSPEKKNLVEQISLSRFTMARRIDDLSENIEAFLKDRISKCSAFSIALDESTDVSDTAQLVVFIRGVTDNFEVTEEFLDMASMHSTTTGQNICEEVTKLMNKLEIDSSKLVGITTDGAPSMVGKNNGFVKRFLDVIQTEYVLVSHCIIHQENLCSKVLGFGEVMKNVVSCVNYIRSRGLNHRQFKSFLQALNSDYPDVNYFCAVRWLSRAAVLKKDFLKEAIHTFMESKGQDISYLKDDAWLNDFAFLTDITHHLSELNVKLQGKNQLVHKMIEHISSFQAKLQLFRSQLSKGSLIHFPCLESRKVEIQFFNCEKYVGTIEKLTSAFKTRFEDFRKHNADVQLFAHPFDLVVENIPPRFQLEIIELQANVDLKRAYRENDLLTFYRSYVYGNYTNLENHARKMISLFGSTYCCEQFFSKMKLFKTKCRNQLTDEHLSCQLRVAT</sequence>
<dbReference type="InterPro" id="IPR012337">
    <property type="entry name" value="RNaseH-like_sf"/>
</dbReference>
<dbReference type="Proteomes" id="UP000007875">
    <property type="component" value="Unassembled WGS sequence"/>
</dbReference>
<dbReference type="InParanoid" id="H2YF57"/>
<reference evidence="2" key="2">
    <citation type="submission" date="2025-08" db="UniProtKB">
        <authorList>
            <consortium name="Ensembl"/>
        </authorList>
    </citation>
    <scope>IDENTIFICATION</scope>
</reference>
<dbReference type="OMA" id="KHRTFRA"/>
<dbReference type="GeneTree" id="ENSGT00940000163096"/>
<dbReference type="HOGENOM" id="CLU_021316_5_1_1"/>
<evidence type="ECO:0000313" key="3">
    <source>
        <dbReference type="Proteomes" id="UP000007875"/>
    </source>
</evidence>
<dbReference type="InterPro" id="IPR040647">
    <property type="entry name" value="SPIN-DOC_Znf-C2H2"/>
</dbReference>
<dbReference type="PANTHER" id="PTHR45913">
    <property type="entry name" value="EPM2A-INTERACTING PROTEIN 1"/>
    <property type="match status" value="1"/>
</dbReference>
<feature type="domain" description="SPIN-DOC-like zinc-finger" evidence="1">
    <location>
        <begin position="15"/>
        <end position="58"/>
    </location>
</feature>
<evidence type="ECO:0000313" key="2">
    <source>
        <dbReference type="Ensembl" id="ENSCSAVP00000003955.1"/>
    </source>
</evidence>
<proteinExistence type="predicted"/>
<dbReference type="Pfam" id="PF18658">
    <property type="entry name" value="zf-C2H2_12"/>
    <property type="match status" value="1"/>
</dbReference>
<reference evidence="2" key="3">
    <citation type="submission" date="2025-09" db="UniProtKB">
        <authorList>
            <consortium name="Ensembl"/>
        </authorList>
    </citation>
    <scope>IDENTIFICATION</scope>
</reference>
<reference evidence="3" key="1">
    <citation type="submission" date="2003-08" db="EMBL/GenBank/DDBJ databases">
        <authorList>
            <person name="Birren B."/>
            <person name="Nusbaum C."/>
            <person name="Abebe A."/>
            <person name="Abouelleil A."/>
            <person name="Adekoya E."/>
            <person name="Ait-zahra M."/>
            <person name="Allen N."/>
            <person name="Allen T."/>
            <person name="An P."/>
            <person name="Anderson M."/>
            <person name="Anderson S."/>
            <person name="Arachchi H."/>
            <person name="Armbruster J."/>
            <person name="Bachantsang P."/>
            <person name="Baldwin J."/>
            <person name="Barry A."/>
            <person name="Bayul T."/>
            <person name="Blitshsteyn B."/>
            <person name="Bloom T."/>
            <person name="Blye J."/>
            <person name="Boguslavskiy L."/>
            <person name="Borowsky M."/>
            <person name="Boukhgalter B."/>
            <person name="Brunache A."/>
            <person name="Butler J."/>
            <person name="Calixte N."/>
            <person name="Calvo S."/>
            <person name="Camarata J."/>
            <person name="Campo K."/>
            <person name="Chang J."/>
            <person name="Cheshatsang Y."/>
            <person name="Citroen M."/>
            <person name="Collymore A."/>
            <person name="Considine T."/>
            <person name="Cook A."/>
            <person name="Cooke P."/>
            <person name="Corum B."/>
            <person name="Cuomo C."/>
            <person name="David R."/>
            <person name="Dawoe T."/>
            <person name="Degray S."/>
            <person name="Dodge S."/>
            <person name="Dooley K."/>
            <person name="Dorje P."/>
            <person name="Dorjee K."/>
            <person name="Dorris L."/>
            <person name="Duffey N."/>
            <person name="Dupes A."/>
            <person name="Elkins T."/>
            <person name="Engels R."/>
            <person name="Erickson J."/>
            <person name="Farina A."/>
            <person name="Faro S."/>
            <person name="Ferreira P."/>
            <person name="Fischer H."/>
            <person name="Fitzgerald M."/>
            <person name="Foley K."/>
            <person name="Gage D."/>
            <person name="Galagan J."/>
            <person name="Gearin G."/>
            <person name="Gnerre S."/>
            <person name="Gnirke A."/>
            <person name="Goyette A."/>
            <person name="Graham J."/>
            <person name="Grandbois E."/>
            <person name="Gyaltsen K."/>
            <person name="Hafez N."/>
            <person name="Hagopian D."/>
            <person name="Hagos B."/>
            <person name="Hall J."/>
            <person name="Hatcher B."/>
            <person name="Heller A."/>
            <person name="Higgins H."/>
            <person name="Honan T."/>
            <person name="Horn A."/>
            <person name="Houde N."/>
            <person name="Hughes L."/>
            <person name="Hulme W."/>
            <person name="Husby E."/>
            <person name="Iliev I."/>
            <person name="Jaffe D."/>
            <person name="Jones C."/>
            <person name="Kamal M."/>
            <person name="Kamat A."/>
            <person name="Kamvysselis M."/>
            <person name="Karlsson E."/>
            <person name="Kells C."/>
            <person name="Kieu A."/>
            <person name="Kisner P."/>
            <person name="Kodira C."/>
            <person name="Kulbokas E."/>
            <person name="Labutti K."/>
            <person name="Lama D."/>
            <person name="Landers T."/>
            <person name="Leger J."/>
            <person name="Levine S."/>
            <person name="Lewis D."/>
            <person name="Lewis T."/>
            <person name="Lindblad-toh K."/>
            <person name="Liu X."/>
            <person name="Lokyitsang T."/>
            <person name="Lokyitsang Y."/>
            <person name="Lucien O."/>
            <person name="Lui A."/>
            <person name="Ma L.J."/>
            <person name="Mabbitt R."/>
            <person name="Macdonald J."/>
            <person name="Maclean C."/>
            <person name="Major J."/>
            <person name="Manning J."/>
            <person name="Marabella R."/>
            <person name="Maru K."/>
            <person name="Matthews C."/>
            <person name="Mauceli E."/>
            <person name="Mccarthy M."/>
            <person name="Mcdonough S."/>
            <person name="Mcghee T."/>
            <person name="Meldrim J."/>
            <person name="Meneus L."/>
            <person name="Mesirov J."/>
            <person name="Mihalev A."/>
            <person name="Mihova T."/>
            <person name="Mikkelsen T."/>
            <person name="Mlenga V."/>
            <person name="Moru K."/>
            <person name="Mozes J."/>
            <person name="Mulrain L."/>
            <person name="Munson G."/>
            <person name="Naylor J."/>
            <person name="Newes C."/>
            <person name="Nguyen C."/>
            <person name="Nguyen N."/>
            <person name="Nguyen T."/>
            <person name="Nicol R."/>
            <person name="Nielsen C."/>
            <person name="Nizzari M."/>
            <person name="Norbu C."/>
            <person name="Norbu N."/>
            <person name="O'donnell P."/>
            <person name="Okoawo O."/>
            <person name="O'leary S."/>
            <person name="Omotosho B."/>
            <person name="O'neill K."/>
            <person name="Osman S."/>
            <person name="Parker S."/>
            <person name="Perrin D."/>
            <person name="Phunkhang P."/>
            <person name="Piqani B."/>
            <person name="Purcell S."/>
            <person name="Rachupka T."/>
            <person name="Ramasamy U."/>
            <person name="Rameau R."/>
            <person name="Ray V."/>
            <person name="Raymond C."/>
            <person name="Retta R."/>
            <person name="Richardson S."/>
            <person name="Rise C."/>
            <person name="Rodriguez J."/>
            <person name="Rogers J."/>
            <person name="Rogov P."/>
            <person name="Rutman M."/>
            <person name="Schupbach R."/>
            <person name="Seaman C."/>
            <person name="Settipalli S."/>
            <person name="Sharpe T."/>
            <person name="Sheridan J."/>
            <person name="Sherpa N."/>
            <person name="Shi J."/>
            <person name="Smirnov S."/>
            <person name="Smith C."/>
            <person name="Sougnez C."/>
            <person name="Spencer B."/>
            <person name="Stalker J."/>
            <person name="Stange-thomann N."/>
            <person name="Stavropoulos S."/>
            <person name="Stetson K."/>
            <person name="Stone C."/>
            <person name="Stone S."/>
            <person name="Stubbs M."/>
            <person name="Talamas J."/>
            <person name="Tchuinga P."/>
            <person name="Tenzing P."/>
            <person name="Tesfaye S."/>
            <person name="Theodore J."/>
            <person name="Thoulutsang Y."/>
            <person name="Topham K."/>
            <person name="Towey S."/>
            <person name="Tsamla T."/>
            <person name="Tsomo N."/>
            <person name="Vallee D."/>
            <person name="Vassiliev H."/>
            <person name="Venkataraman V."/>
            <person name="Vinson J."/>
            <person name="Vo A."/>
            <person name="Wade C."/>
            <person name="Wang S."/>
            <person name="Wangchuk T."/>
            <person name="Wangdi T."/>
            <person name="Whittaker C."/>
            <person name="Wilkinson J."/>
            <person name="Wu Y."/>
            <person name="Wyman D."/>
            <person name="Yadav S."/>
            <person name="Yang S."/>
            <person name="Yang X."/>
            <person name="Yeager S."/>
            <person name="Yee E."/>
            <person name="Young G."/>
            <person name="Zainoun J."/>
            <person name="Zembeck L."/>
            <person name="Zimmer A."/>
            <person name="Zody M."/>
            <person name="Lander E."/>
        </authorList>
    </citation>
    <scope>NUCLEOTIDE SEQUENCE [LARGE SCALE GENOMIC DNA]</scope>
</reference>
<dbReference type="eggNOG" id="ENOG502QS6T">
    <property type="taxonomic scope" value="Eukaryota"/>
</dbReference>
<accession>H2YF57</accession>
<keyword evidence="3" id="KW-1185">Reference proteome</keyword>
<dbReference type="PANTHER" id="PTHR45913:SF5">
    <property type="entry name" value="GENERAL TRANSCRIPTION FACTOR II-I REPEAT DOMAIN-CONTAINING PROTEIN 2A-LIKE PROTEIN"/>
    <property type="match status" value="1"/>
</dbReference>